<organism evidence="1 2">
    <name type="scientific">Helianthus annuus</name>
    <name type="common">Common sunflower</name>
    <dbReference type="NCBI Taxonomy" id="4232"/>
    <lineage>
        <taxon>Eukaryota</taxon>
        <taxon>Viridiplantae</taxon>
        <taxon>Streptophyta</taxon>
        <taxon>Embryophyta</taxon>
        <taxon>Tracheophyta</taxon>
        <taxon>Spermatophyta</taxon>
        <taxon>Magnoliopsida</taxon>
        <taxon>eudicotyledons</taxon>
        <taxon>Gunneridae</taxon>
        <taxon>Pentapetalae</taxon>
        <taxon>asterids</taxon>
        <taxon>campanulids</taxon>
        <taxon>Asterales</taxon>
        <taxon>Asteraceae</taxon>
        <taxon>Asteroideae</taxon>
        <taxon>Heliantheae alliance</taxon>
        <taxon>Heliantheae</taxon>
        <taxon>Helianthus</taxon>
    </lineage>
</organism>
<dbReference type="Proteomes" id="UP000215914">
    <property type="component" value="Unassembled WGS sequence"/>
</dbReference>
<dbReference type="Gramene" id="mRNA:HanXRQr2_Chr06g0257821">
    <property type="protein sequence ID" value="mRNA:HanXRQr2_Chr06g0257821"/>
    <property type="gene ID" value="HanXRQr2_Chr06g0257821"/>
</dbReference>
<proteinExistence type="predicted"/>
<accession>A0A9K3ISJ0</accession>
<name>A0A9K3ISJ0_HELAN</name>
<evidence type="ECO:0000313" key="2">
    <source>
        <dbReference type="Proteomes" id="UP000215914"/>
    </source>
</evidence>
<protein>
    <submittedName>
        <fullName evidence="1">Uncharacterized protein</fullName>
    </submittedName>
</protein>
<reference evidence="1" key="2">
    <citation type="submission" date="2020-06" db="EMBL/GenBank/DDBJ databases">
        <title>Helianthus annuus Genome sequencing and assembly Release 2.</title>
        <authorList>
            <person name="Gouzy J."/>
            <person name="Langlade N."/>
            <person name="Munos S."/>
        </authorList>
    </citation>
    <scope>NUCLEOTIDE SEQUENCE</scope>
    <source>
        <tissue evidence="1">Leaves</tissue>
    </source>
</reference>
<keyword evidence="2" id="KW-1185">Reference proteome</keyword>
<gene>
    <name evidence="1" type="ORF">HanXRQr2_Chr06g0257821</name>
</gene>
<dbReference type="AlphaFoldDB" id="A0A9K3ISJ0"/>
<sequence length="80" mass="9083">MSWSLEIEIAWLKTLSLRALHIHQHLVENIACNAFLCNVGITMCSEMSRISTIIGGRKMLVCIITDLPPQKKFPCNSLWL</sequence>
<reference evidence="1" key="1">
    <citation type="journal article" date="2017" name="Nature">
        <title>The sunflower genome provides insights into oil metabolism, flowering and Asterid evolution.</title>
        <authorList>
            <person name="Badouin H."/>
            <person name="Gouzy J."/>
            <person name="Grassa C.J."/>
            <person name="Murat F."/>
            <person name="Staton S.E."/>
            <person name="Cottret L."/>
            <person name="Lelandais-Briere C."/>
            <person name="Owens G.L."/>
            <person name="Carrere S."/>
            <person name="Mayjonade B."/>
            <person name="Legrand L."/>
            <person name="Gill N."/>
            <person name="Kane N.C."/>
            <person name="Bowers J.E."/>
            <person name="Hubner S."/>
            <person name="Bellec A."/>
            <person name="Berard A."/>
            <person name="Berges H."/>
            <person name="Blanchet N."/>
            <person name="Boniface M.C."/>
            <person name="Brunel D."/>
            <person name="Catrice O."/>
            <person name="Chaidir N."/>
            <person name="Claudel C."/>
            <person name="Donnadieu C."/>
            <person name="Faraut T."/>
            <person name="Fievet G."/>
            <person name="Helmstetter N."/>
            <person name="King M."/>
            <person name="Knapp S.J."/>
            <person name="Lai Z."/>
            <person name="Le Paslier M.C."/>
            <person name="Lippi Y."/>
            <person name="Lorenzon L."/>
            <person name="Mandel J.R."/>
            <person name="Marage G."/>
            <person name="Marchand G."/>
            <person name="Marquand E."/>
            <person name="Bret-Mestries E."/>
            <person name="Morien E."/>
            <person name="Nambeesan S."/>
            <person name="Nguyen T."/>
            <person name="Pegot-Espagnet P."/>
            <person name="Pouilly N."/>
            <person name="Raftis F."/>
            <person name="Sallet E."/>
            <person name="Schiex T."/>
            <person name="Thomas J."/>
            <person name="Vandecasteele C."/>
            <person name="Vares D."/>
            <person name="Vear F."/>
            <person name="Vautrin S."/>
            <person name="Crespi M."/>
            <person name="Mangin B."/>
            <person name="Burke J.M."/>
            <person name="Salse J."/>
            <person name="Munos S."/>
            <person name="Vincourt P."/>
            <person name="Rieseberg L.H."/>
            <person name="Langlade N.B."/>
        </authorList>
    </citation>
    <scope>NUCLEOTIDE SEQUENCE</scope>
    <source>
        <tissue evidence="1">Leaves</tissue>
    </source>
</reference>
<comment type="caution">
    <text evidence="1">The sequence shown here is derived from an EMBL/GenBank/DDBJ whole genome shotgun (WGS) entry which is preliminary data.</text>
</comment>
<evidence type="ECO:0000313" key="1">
    <source>
        <dbReference type="EMBL" id="KAF5802288.1"/>
    </source>
</evidence>
<dbReference type="EMBL" id="MNCJ02000321">
    <property type="protein sequence ID" value="KAF5802288.1"/>
    <property type="molecule type" value="Genomic_DNA"/>
</dbReference>